<dbReference type="AlphaFoldDB" id="A0A839GSA1"/>
<dbReference type="InterPro" id="IPR016181">
    <property type="entry name" value="Acyl_CoA_acyltransferase"/>
</dbReference>
<proteinExistence type="predicted"/>
<dbReference type="GO" id="GO:0016747">
    <property type="term" value="F:acyltransferase activity, transferring groups other than amino-acyl groups"/>
    <property type="evidence" value="ECO:0007669"/>
    <property type="project" value="InterPro"/>
</dbReference>
<feature type="domain" description="N-acetyltransferase" evidence="1">
    <location>
        <begin position="2"/>
        <end position="155"/>
    </location>
</feature>
<keyword evidence="3" id="KW-1185">Reference proteome</keyword>
<accession>A0A839GSA1</accession>
<comment type="caution">
    <text evidence="2">The sequence shown here is derived from an EMBL/GenBank/DDBJ whole genome shotgun (WGS) entry which is preliminary data.</text>
</comment>
<protein>
    <submittedName>
        <fullName evidence="2">Ribosomal protein S18 acetylase RimI-like enzyme</fullName>
    </submittedName>
</protein>
<keyword evidence="2" id="KW-0687">Ribonucleoprotein</keyword>
<evidence type="ECO:0000259" key="1">
    <source>
        <dbReference type="PROSITE" id="PS51186"/>
    </source>
</evidence>
<keyword evidence="2" id="KW-0689">Ribosomal protein</keyword>
<dbReference type="Proteomes" id="UP000563094">
    <property type="component" value="Unassembled WGS sequence"/>
</dbReference>
<sequence length="175" mass="20249">MIHFLQLTDSATPGFAQAWQLYEEAFPEAERRSPEQQQALLGEPQYCFLSLLDNTTFKGLLGVWQLPGFCFIEHFAVVPGLRGQGIGSQALRQFMQSSATPMVLEVEPPQTESNRRRIKFYERLGFCLNGFDYRQPPYAQDKPWVPLLLMSYPEKLSTTTFQKVKEQLYRNVYQV</sequence>
<dbReference type="GO" id="GO:0005840">
    <property type="term" value="C:ribosome"/>
    <property type="evidence" value="ECO:0007669"/>
    <property type="project" value="UniProtKB-KW"/>
</dbReference>
<dbReference type="RefSeq" id="WP_182512461.1">
    <property type="nucleotide sequence ID" value="NZ_JACJIQ010000004.1"/>
</dbReference>
<dbReference type="EMBL" id="JACJIQ010000004">
    <property type="protein sequence ID" value="MBA9076701.1"/>
    <property type="molecule type" value="Genomic_DNA"/>
</dbReference>
<evidence type="ECO:0000313" key="3">
    <source>
        <dbReference type="Proteomes" id="UP000563094"/>
    </source>
</evidence>
<dbReference type="SUPFAM" id="SSF55729">
    <property type="entry name" value="Acyl-CoA N-acyltransferases (Nat)"/>
    <property type="match status" value="1"/>
</dbReference>
<name>A0A839GSA1_9BACT</name>
<dbReference type="Gene3D" id="3.40.630.30">
    <property type="match status" value="1"/>
</dbReference>
<organism evidence="2 3">
    <name type="scientific">Rufibacter quisquiliarum</name>
    <dbReference type="NCBI Taxonomy" id="1549639"/>
    <lineage>
        <taxon>Bacteria</taxon>
        <taxon>Pseudomonadati</taxon>
        <taxon>Bacteroidota</taxon>
        <taxon>Cytophagia</taxon>
        <taxon>Cytophagales</taxon>
        <taxon>Hymenobacteraceae</taxon>
        <taxon>Rufibacter</taxon>
    </lineage>
</organism>
<dbReference type="PROSITE" id="PS51186">
    <property type="entry name" value="GNAT"/>
    <property type="match status" value="1"/>
</dbReference>
<reference evidence="2 3" key="1">
    <citation type="submission" date="2020-08" db="EMBL/GenBank/DDBJ databases">
        <title>Genomic Encyclopedia of Type Strains, Phase IV (KMG-IV): sequencing the most valuable type-strain genomes for metagenomic binning, comparative biology and taxonomic classification.</title>
        <authorList>
            <person name="Goeker M."/>
        </authorList>
    </citation>
    <scope>NUCLEOTIDE SEQUENCE [LARGE SCALE GENOMIC DNA]</scope>
    <source>
        <strain evidence="2 3">DSM 29854</strain>
    </source>
</reference>
<dbReference type="InterPro" id="IPR000182">
    <property type="entry name" value="GNAT_dom"/>
</dbReference>
<gene>
    <name evidence="2" type="ORF">FHS90_001407</name>
</gene>
<evidence type="ECO:0000313" key="2">
    <source>
        <dbReference type="EMBL" id="MBA9076701.1"/>
    </source>
</evidence>
<dbReference type="CDD" id="cd04301">
    <property type="entry name" value="NAT_SF"/>
    <property type="match status" value="1"/>
</dbReference>
<dbReference type="Pfam" id="PF00583">
    <property type="entry name" value="Acetyltransf_1"/>
    <property type="match status" value="1"/>
</dbReference>